<protein>
    <recommendedName>
        <fullName evidence="9">SecDF P1 head subdomain domain-containing protein</fullName>
    </recommendedName>
</protein>
<keyword evidence="1" id="KW-0813">Transport</keyword>
<dbReference type="AlphaFoldDB" id="X0XUR3"/>
<comment type="caution">
    <text evidence="10">The sequence shown here is derived from an EMBL/GenBank/DDBJ whole genome shotgun (WGS) entry which is preliminary data.</text>
</comment>
<evidence type="ECO:0000256" key="4">
    <source>
        <dbReference type="ARBA" id="ARBA00022927"/>
    </source>
</evidence>
<evidence type="ECO:0000256" key="7">
    <source>
        <dbReference type="ARBA" id="ARBA00023136"/>
    </source>
</evidence>
<feature type="non-terminal residue" evidence="10">
    <location>
        <position position="1"/>
    </location>
</feature>
<organism evidence="10">
    <name type="scientific">marine sediment metagenome</name>
    <dbReference type="NCBI Taxonomy" id="412755"/>
    <lineage>
        <taxon>unclassified sequences</taxon>
        <taxon>metagenomes</taxon>
        <taxon>ecological metagenomes</taxon>
    </lineage>
</organism>
<keyword evidence="4" id="KW-0653">Protein transport</keyword>
<evidence type="ECO:0000256" key="5">
    <source>
        <dbReference type="ARBA" id="ARBA00022989"/>
    </source>
</evidence>
<feature type="non-terminal residue" evidence="10">
    <location>
        <position position="219"/>
    </location>
</feature>
<evidence type="ECO:0000259" key="9">
    <source>
        <dbReference type="Pfam" id="PF22599"/>
    </source>
</evidence>
<keyword evidence="6" id="KW-0811">Translocation</keyword>
<name>X0XUR3_9ZZZZ</name>
<dbReference type="Gene3D" id="3.30.1360.200">
    <property type="match status" value="1"/>
</dbReference>
<evidence type="ECO:0000256" key="6">
    <source>
        <dbReference type="ARBA" id="ARBA00023010"/>
    </source>
</evidence>
<dbReference type="GO" id="GO:0015031">
    <property type="term" value="P:protein transport"/>
    <property type="evidence" value="ECO:0007669"/>
    <property type="project" value="UniProtKB-KW"/>
</dbReference>
<keyword evidence="5 8" id="KW-1133">Transmembrane helix</keyword>
<dbReference type="PANTHER" id="PTHR30081">
    <property type="entry name" value="PROTEIN-EXPORT MEMBRANE PROTEIN SEC"/>
    <property type="match status" value="1"/>
</dbReference>
<evidence type="ECO:0000256" key="8">
    <source>
        <dbReference type="SAM" id="Phobius"/>
    </source>
</evidence>
<gene>
    <name evidence="10" type="ORF">S01H1_80347</name>
</gene>
<evidence type="ECO:0000256" key="2">
    <source>
        <dbReference type="ARBA" id="ARBA00022475"/>
    </source>
</evidence>
<evidence type="ECO:0000313" key="10">
    <source>
        <dbReference type="EMBL" id="GAG47024.1"/>
    </source>
</evidence>
<accession>X0XUR3</accession>
<evidence type="ECO:0000256" key="3">
    <source>
        <dbReference type="ARBA" id="ARBA00022692"/>
    </source>
</evidence>
<proteinExistence type="predicted"/>
<keyword evidence="3 8" id="KW-0812">Transmembrane</keyword>
<dbReference type="InterPro" id="IPR054384">
    <property type="entry name" value="SecDF_P1_head"/>
</dbReference>
<dbReference type="Pfam" id="PF22599">
    <property type="entry name" value="SecDF_P1_head"/>
    <property type="match status" value="1"/>
</dbReference>
<sequence>TDHVALIKEAKESPGKRKILDSTGKTKAKWVPVEKGREHVFLDYPEIARRPTKIRGQECMEVLVVQDKFNVQGGYLTKASRSVDQVGRPSVSFTFNSRGGKLFGALTSNNLPDPVTDFRRKLGIVLNGYLYSAPGIKSTIHKRGEISGDFTRQQADDLIDVLNAGALPAALSEKPNAEYVTGPSLGRDTIRKGGRAIGVSIVLVLLFMLAYYRFSGMIA</sequence>
<dbReference type="EMBL" id="BARS01054250">
    <property type="protein sequence ID" value="GAG47024.1"/>
    <property type="molecule type" value="Genomic_DNA"/>
</dbReference>
<feature type="transmembrane region" description="Helical" evidence="8">
    <location>
        <begin position="196"/>
        <end position="214"/>
    </location>
</feature>
<keyword evidence="2" id="KW-1003">Cell membrane</keyword>
<dbReference type="InterPro" id="IPR022813">
    <property type="entry name" value="SecD/SecF_arch_bac"/>
</dbReference>
<reference evidence="10" key="1">
    <citation type="journal article" date="2014" name="Front. Microbiol.">
        <title>High frequency of phylogenetically diverse reductive dehalogenase-homologous genes in deep subseafloor sedimentary metagenomes.</title>
        <authorList>
            <person name="Kawai M."/>
            <person name="Futagami T."/>
            <person name="Toyoda A."/>
            <person name="Takaki Y."/>
            <person name="Nishi S."/>
            <person name="Hori S."/>
            <person name="Arai W."/>
            <person name="Tsubouchi T."/>
            <person name="Morono Y."/>
            <person name="Uchiyama I."/>
            <person name="Ito T."/>
            <person name="Fujiyama A."/>
            <person name="Inagaki F."/>
            <person name="Takami H."/>
        </authorList>
    </citation>
    <scope>NUCLEOTIDE SEQUENCE</scope>
    <source>
        <strain evidence="10">Expedition CK06-06</strain>
    </source>
</reference>
<feature type="domain" description="SecDF P1 head subdomain" evidence="9">
    <location>
        <begin position="62"/>
        <end position="169"/>
    </location>
</feature>
<dbReference type="PANTHER" id="PTHR30081:SF1">
    <property type="entry name" value="PROTEIN TRANSLOCASE SUBUNIT SECD"/>
    <property type="match status" value="1"/>
</dbReference>
<keyword evidence="7 8" id="KW-0472">Membrane</keyword>
<evidence type="ECO:0000256" key="1">
    <source>
        <dbReference type="ARBA" id="ARBA00022448"/>
    </source>
</evidence>
<dbReference type="GO" id="GO:0005886">
    <property type="term" value="C:plasma membrane"/>
    <property type="evidence" value="ECO:0007669"/>
    <property type="project" value="TreeGrafter"/>
</dbReference>